<keyword evidence="1" id="KW-1133">Transmembrane helix</keyword>
<evidence type="ECO:0000256" key="1">
    <source>
        <dbReference type="SAM" id="Phobius"/>
    </source>
</evidence>
<dbReference type="Gene3D" id="1.20.140.150">
    <property type="match status" value="1"/>
</dbReference>
<reference evidence="2 3" key="1">
    <citation type="submission" date="2020-08" db="EMBL/GenBank/DDBJ databases">
        <authorList>
            <person name="Hejnol A."/>
        </authorList>
    </citation>
    <scope>NUCLEOTIDE SEQUENCE [LARGE SCALE GENOMIC DNA]</scope>
</reference>
<dbReference type="PANTHER" id="PTHR21284:SF12">
    <property type="entry name" value="EG:80H7.2 PROTEIN"/>
    <property type="match status" value="1"/>
</dbReference>
<keyword evidence="1" id="KW-0472">Membrane</keyword>
<proteinExistence type="predicted"/>
<evidence type="ECO:0000313" key="3">
    <source>
        <dbReference type="Proteomes" id="UP000549394"/>
    </source>
</evidence>
<name>A0A7I8VSX5_9ANNE</name>
<gene>
    <name evidence="2" type="ORF">DGYR_LOCUS6850</name>
</gene>
<keyword evidence="1" id="KW-0812">Transmembrane</keyword>
<feature type="transmembrane region" description="Helical" evidence="1">
    <location>
        <begin position="117"/>
        <end position="139"/>
    </location>
</feature>
<dbReference type="AlphaFoldDB" id="A0A7I8VSX5"/>
<protein>
    <submittedName>
        <fullName evidence="2">Uncharacterized protein</fullName>
    </submittedName>
</protein>
<feature type="transmembrane region" description="Helical" evidence="1">
    <location>
        <begin position="151"/>
        <end position="175"/>
    </location>
</feature>
<accession>A0A7I8VSX5</accession>
<dbReference type="Proteomes" id="UP000549394">
    <property type="component" value="Unassembled WGS sequence"/>
</dbReference>
<keyword evidence="3" id="KW-1185">Reference proteome</keyword>
<organism evidence="2 3">
    <name type="scientific">Dimorphilus gyrociliatus</name>
    <dbReference type="NCBI Taxonomy" id="2664684"/>
    <lineage>
        <taxon>Eukaryota</taxon>
        <taxon>Metazoa</taxon>
        <taxon>Spiralia</taxon>
        <taxon>Lophotrochozoa</taxon>
        <taxon>Annelida</taxon>
        <taxon>Polychaeta</taxon>
        <taxon>Polychaeta incertae sedis</taxon>
        <taxon>Dinophilidae</taxon>
        <taxon>Dimorphilus</taxon>
    </lineage>
</organism>
<comment type="caution">
    <text evidence="2">The sequence shown here is derived from an EMBL/GenBank/DDBJ whole genome shotgun (WGS) entry which is preliminary data.</text>
</comment>
<feature type="transmembrane region" description="Helical" evidence="1">
    <location>
        <begin position="40"/>
        <end position="61"/>
    </location>
</feature>
<dbReference type="PANTHER" id="PTHR21284">
    <property type="entry name" value="EG:80H7.2 PROTEIN"/>
    <property type="match status" value="1"/>
</dbReference>
<feature type="transmembrane region" description="Helical" evidence="1">
    <location>
        <begin position="187"/>
        <end position="210"/>
    </location>
</feature>
<dbReference type="EMBL" id="CAJFCJ010000009">
    <property type="protein sequence ID" value="CAD5118477.1"/>
    <property type="molecule type" value="Genomic_DNA"/>
</dbReference>
<dbReference type="OrthoDB" id="10501584at2759"/>
<evidence type="ECO:0000313" key="2">
    <source>
        <dbReference type="EMBL" id="CAD5118477.1"/>
    </source>
</evidence>
<sequence>MSYDILKLSDDKIFRFSLDMLPTTEKDYNQRRISPFIKGAFGLILTASIDMLIGFSTSYWATWEKIETRSYGGYGLWKMWSCSPKELGDGEYSRNTFTCSYKLAGWFEFPGWYVTTQVFSCIGFAGMLLTVFGLAMYICRVSLRTQRTISVLITIGHCSGFSLLVSLAIFGFKVVSDIDAKKTTEWYLSWSFTLICTAFVLNEIAASVLASEKHKILKDQKDTQKLEEDMRNVLTKISSFQTK</sequence>